<feature type="transmembrane region" description="Helical" evidence="2">
    <location>
        <begin position="230"/>
        <end position="253"/>
    </location>
</feature>
<keyword evidence="2" id="KW-0812">Transmembrane</keyword>
<evidence type="ECO:0000313" key="4">
    <source>
        <dbReference type="Proteomes" id="UP000604001"/>
    </source>
</evidence>
<protein>
    <submittedName>
        <fullName evidence="3">ECF transporter S component</fullName>
    </submittedName>
</protein>
<proteinExistence type="predicted"/>
<comment type="caution">
    <text evidence="3">The sequence shown here is derived from an EMBL/GenBank/DDBJ whole genome shotgun (WGS) entry which is preliminary data.</text>
</comment>
<organism evidence="3 4">
    <name type="scientific">Nocardioides deserti</name>
    <dbReference type="NCBI Taxonomy" id="1588644"/>
    <lineage>
        <taxon>Bacteria</taxon>
        <taxon>Bacillati</taxon>
        <taxon>Actinomycetota</taxon>
        <taxon>Actinomycetes</taxon>
        <taxon>Propionibacteriales</taxon>
        <taxon>Nocardioidaceae</taxon>
        <taxon>Nocardioides</taxon>
    </lineage>
</organism>
<keyword evidence="2" id="KW-0472">Membrane</keyword>
<feature type="region of interest" description="Disordered" evidence="1">
    <location>
        <begin position="104"/>
        <end position="129"/>
    </location>
</feature>
<feature type="transmembrane region" description="Helical" evidence="2">
    <location>
        <begin position="198"/>
        <end position="218"/>
    </location>
</feature>
<evidence type="ECO:0000256" key="1">
    <source>
        <dbReference type="SAM" id="MobiDB-lite"/>
    </source>
</evidence>
<evidence type="ECO:0000313" key="3">
    <source>
        <dbReference type="EMBL" id="MBC2959583.1"/>
    </source>
</evidence>
<gene>
    <name evidence="3" type="ORF">H7344_04670</name>
</gene>
<feature type="compositionally biased region" description="Pro residues" evidence="1">
    <location>
        <begin position="109"/>
        <end position="120"/>
    </location>
</feature>
<feature type="compositionally biased region" description="Basic and acidic residues" evidence="1">
    <location>
        <begin position="1"/>
        <end position="15"/>
    </location>
</feature>
<name>A0ABR6U5Z5_9ACTN</name>
<dbReference type="Gene3D" id="1.10.1760.20">
    <property type="match status" value="1"/>
</dbReference>
<accession>A0ABR6U5Z5</accession>
<evidence type="ECO:0000256" key="2">
    <source>
        <dbReference type="SAM" id="Phobius"/>
    </source>
</evidence>
<dbReference type="RefSeq" id="WP_186344837.1">
    <property type="nucleotide sequence ID" value="NZ_BMMR01000002.1"/>
</dbReference>
<keyword evidence="2" id="KW-1133">Transmembrane helix</keyword>
<dbReference type="EMBL" id="JACMYC010000002">
    <property type="protein sequence ID" value="MBC2959583.1"/>
    <property type="molecule type" value="Genomic_DNA"/>
</dbReference>
<reference evidence="3 4" key="1">
    <citation type="submission" date="2020-08" db="EMBL/GenBank/DDBJ databases">
        <title>novel species in genus Nocardioides.</title>
        <authorList>
            <person name="Zhang G."/>
        </authorList>
    </citation>
    <scope>NUCLEOTIDE SEQUENCE [LARGE SCALE GENOMIC DNA]</scope>
    <source>
        <strain evidence="3 4">SC8A-24</strain>
    </source>
</reference>
<feature type="region of interest" description="Disordered" evidence="1">
    <location>
        <begin position="1"/>
        <end position="23"/>
    </location>
</feature>
<dbReference type="Proteomes" id="UP000604001">
    <property type="component" value="Unassembled WGS sequence"/>
</dbReference>
<keyword evidence="4" id="KW-1185">Reference proteome</keyword>
<feature type="transmembrane region" description="Helical" evidence="2">
    <location>
        <begin position="137"/>
        <end position="158"/>
    </location>
</feature>
<sequence>MHVDDTRREPSHDPTAHPGASRWDRFAEELQVLRRTAGEPSFAEIARRVAEQRVADGLDEHAARVARTTVYDAFRTGRARVNVPLVREIVRALDGDPALVDAWLRDPRPAPAPSPAPAEPPRAEAGPVAERPRRRQVLLLLLACVAVNLVGRELVVLLKLPAHLDMVGTALAAFALGPWHGAAVGLTTNVAGSVPSGLISLPFALVNVLGALLWGWGVRRWGMGRTLPRFLGLNVLVAVACSLVAVPILLLVLDGSVGHGQESIRQTVEAYGAQLVVAVGASNLLVSLGDKLISGFVALVAVSGLPASLRRDAALPLVVEPAPDRAGPAG</sequence>